<dbReference type="Proteomes" id="UP000035034">
    <property type="component" value="Unassembled WGS sequence"/>
</dbReference>
<organism evidence="6 7">
    <name type="scientific">Gordonia effusa NBRC 100432</name>
    <dbReference type="NCBI Taxonomy" id="1077974"/>
    <lineage>
        <taxon>Bacteria</taxon>
        <taxon>Bacillati</taxon>
        <taxon>Actinomycetota</taxon>
        <taxon>Actinomycetes</taxon>
        <taxon>Mycobacteriales</taxon>
        <taxon>Gordoniaceae</taxon>
        <taxon>Gordonia</taxon>
    </lineage>
</organism>
<feature type="DNA-binding region" description="H-T-H motif" evidence="4">
    <location>
        <begin position="43"/>
        <end position="62"/>
    </location>
</feature>
<evidence type="ECO:0000313" key="7">
    <source>
        <dbReference type="Proteomes" id="UP000035034"/>
    </source>
</evidence>
<keyword evidence="2 4" id="KW-0238">DNA-binding</keyword>
<dbReference type="OrthoDB" id="4331447at2"/>
<evidence type="ECO:0000256" key="1">
    <source>
        <dbReference type="ARBA" id="ARBA00023015"/>
    </source>
</evidence>
<name>H0QVI7_9ACTN</name>
<dbReference type="eggNOG" id="COG1309">
    <property type="taxonomic scope" value="Bacteria"/>
</dbReference>
<evidence type="ECO:0000259" key="5">
    <source>
        <dbReference type="PROSITE" id="PS50977"/>
    </source>
</evidence>
<dbReference type="SUPFAM" id="SSF46689">
    <property type="entry name" value="Homeodomain-like"/>
    <property type="match status" value="1"/>
</dbReference>
<dbReference type="GO" id="GO:0003700">
    <property type="term" value="F:DNA-binding transcription factor activity"/>
    <property type="evidence" value="ECO:0007669"/>
    <property type="project" value="TreeGrafter"/>
</dbReference>
<dbReference type="STRING" id="1077974.GOEFS_015_00610"/>
<evidence type="ECO:0000313" key="6">
    <source>
        <dbReference type="EMBL" id="GAB16864.1"/>
    </source>
</evidence>
<comment type="caution">
    <text evidence="6">The sequence shown here is derived from an EMBL/GenBank/DDBJ whole genome shotgun (WGS) entry which is preliminary data.</text>
</comment>
<dbReference type="EMBL" id="BAEH01000015">
    <property type="protein sequence ID" value="GAB16864.1"/>
    <property type="molecule type" value="Genomic_DNA"/>
</dbReference>
<dbReference type="Pfam" id="PF00440">
    <property type="entry name" value="TetR_N"/>
    <property type="match status" value="1"/>
</dbReference>
<proteinExistence type="predicted"/>
<dbReference type="InterPro" id="IPR009057">
    <property type="entry name" value="Homeodomain-like_sf"/>
</dbReference>
<keyword evidence="7" id="KW-1185">Reference proteome</keyword>
<keyword evidence="3" id="KW-0804">Transcription</keyword>
<dbReference type="PANTHER" id="PTHR30055:SF234">
    <property type="entry name" value="HTH-TYPE TRANSCRIPTIONAL REGULATOR BETI"/>
    <property type="match status" value="1"/>
</dbReference>
<feature type="domain" description="HTH tetR-type" evidence="5">
    <location>
        <begin position="20"/>
        <end position="80"/>
    </location>
</feature>
<dbReference type="Gene3D" id="1.10.357.10">
    <property type="entry name" value="Tetracycline Repressor, domain 2"/>
    <property type="match status" value="1"/>
</dbReference>
<dbReference type="InterPro" id="IPR050109">
    <property type="entry name" value="HTH-type_TetR-like_transc_reg"/>
</dbReference>
<dbReference type="RefSeq" id="WP_007316202.1">
    <property type="nucleotide sequence ID" value="NZ_BAEH01000015.1"/>
</dbReference>
<evidence type="ECO:0000256" key="2">
    <source>
        <dbReference type="ARBA" id="ARBA00023125"/>
    </source>
</evidence>
<evidence type="ECO:0000256" key="3">
    <source>
        <dbReference type="ARBA" id="ARBA00023163"/>
    </source>
</evidence>
<protein>
    <submittedName>
        <fullName evidence="6">Putative TetR family transcriptional regulator</fullName>
    </submittedName>
</protein>
<dbReference type="PROSITE" id="PS50977">
    <property type="entry name" value="HTH_TETR_2"/>
    <property type="match status" value="1"/>
</dbReference>
<keyword evidence="1" id="KW-0805">Transcription regulation</keyword>
<dbReference type="PANTHER" id="PTHR30055">
    <property type="entry name" value="HTH-TYPE TRANSCRIPTIONAL REGULATOR RUTR"/>
    <property type="match status" value="1"/>
</dbReference>
<dbReference type="AlphaFoldDB" id="H0QVI7"/>
<reference evidence="6 7" key="1">
    <citation type="submission" date="2011-12" db="EMBL/GenBank/DDBJ databases">
        <title>Whole genome shotgun sequence of Gordonia effusa NBRC 100432.</title>
        <authorList>
            <person name="Yoshida I."/>
            <person name="Takarada H."/>
            <person name="Hosoyama A."/>
            <person name="Tsuchikane K."/>
            <person name="Katsumata H."/>
            <person name="Yamazaki S."/>
            <person name="Fujita N."/>
        </authorList>
    </citation>
    <scope>NUCLEOTIDE SEQUENCE [LARGE SCALE GENOMIC DNA]</scope>
    <source>
        <strain evidence="6 7">NBRC 100432</strain>
    </source>
</reference>
<evidence type="ECO:0000256" key="4">
    <source>
        <dbReference type="PROSITE-ProRule" id="PRU00335"/>
    </source>
</evidence>
<dbReference type="InterPro" id="IPR001647">
    <property type="entry name" value="HTH_TetR"/>
</dbReference>
<gene>
    <name evidence="6" type="ORF">GOEFS_015_00610</name>
</gene>
<sequence>MASEKKQRTYGGIAVEDRRDHRRTLLIDAGLAVFSAEGFGKTSVSSICSHAKLARAHFYQEFADREELLVAVYERVQTQGRAAVVEALAGLDGADMETVARAAFTAYIGYVGEDRRRAAISFVAVVGVSEAMEKRRLADRKVWRDLIQAQMTRSLGPDYQPRGGWAVATTGVVGALSAMMEQWTQSKRFGRPEDFCDVLVQFVLALV</sequence>
<accession>H0QVI7</accession>
<dbReference type="GO" id="GO:0000976">
    <property type="term" value="F:transcription cis-regulatory region binding"/>
    <property type="evidence" value="ECO:0007669"/>
    <property type="project" value="TreeGrafter"/>
</dbReference>